<dbReference type="EMBL" id="WWTB01000008">
    <property type="protein sequence ID" value="MZJ85758.1"/>
    <property type="molecule type" value="Genomic_DNA"/>
</dbReference>
<proteinExistence type="predicted"/>
<dbReference type="InterPro" id="IPR052910">
    <property type="entry name" value="ABC-Purine-Binding"/>
</dbReference>
<name>A0A6L8RIZ2_9ACTN</name>
<accession>A0A6L8RIZ2</accession>
<dbReference type="Pfam" id="PF02608">
    <property type="entry name" value="Bmp"/>
    <property type="match status" value="1"/>
</dbReference>
<dbReference type="InterPro" id="IPR003760">
    <property type="entry name" value="PnrA-like"/>
</dbReference>
<feature type="domain" description="ABC transporter substrate-binding protein PnrA-like" evidence="3">
    <location>
        <begin position="306"/>
        <end position="487"/>
    </location>
</feature>
<dbReference type="Proteomes" id="UP000481598">
    <property type="component" value="Unassembled WGS sequence"/>
</dbReference>
<dbReference type="GO" id="GO:0005886">
    <property type="term" value="C:plasma membrane"/>
    <property type="evidence" value="ECO:0007669"/>
    <property type="project" value="InterPro"/>
</dbReference>
<keyword evidence="1" id="KW-0732">Signal</keyword>
<evidence type="ECO:0000259" key="3">
    <source>
        <dbReference type="Pfam" id="PF02608"/>
    </source>
</evidence>
<gene>
    <name evidence="4" type="ORF">GT635_04715</name>
</gene>
<protein>
    <submittedName>
        <fullName evidence="4">BMP family ABC transporter substrate-binding protein</fullName>
    </submittedName>
</protein>
<dbReference type="PANTHER" id="PTHR43208">
    <property type="entry name" value="ABC TRANSPORTER SUBSTRATE-BINDING PROTEIN"/>
    <property type="match status" value="1"/>
</dbReference>
<feature type="compositionally biased region" description="Basic and acidic residues" evidence="2">
    <location>
        <begin position="1"/>
        <end position="16"/>
    </location>
</feature>
<evidence type="ECO:0000256" key="2">
    <source>
        <dbReference type="SAM" id="MobiDB-lite"/>
    </source>
</evidence>
<dbReference type="PANTHER" id="PTHR43208:SF1">
    <property type="entry name" value="ABC TRANSPORTER SUBSTRATE-BINDING PROTEIN"/>
    <property type="match status" value="1"/>
</dbReference>
<dbReference type="Gene3D" id="3.40.50.2300">
    <property type="match status" value="2"/>
</dbReference>
<evidence type="ECO:0000256" key="1">
    <source>
        <dbReference type="ARBA" id="ARBA00022729"/>
    </source>
</evidence>
<evidence type="ECO:0000313" key="5">
    <source>
        <dbReference type="Proteomes" id="UP000481598"/>
    </source>
</evidence>
<organism evidence="4 5">
    <name type="scientific">Collinsella aerofaciens</name>
    <dbReference type="NCBI Taxonomy" id="74426"/>
    <lineage>
        <taxon>Bacteria</taxon>
        <taxon>Bacillati</taxon>
        <taxon>Actinomycetota</taxon>
        <taxon>Coriobacteriia</taxon>
        <taxon>Coriobacteriales</taxon>
        <taxon>Coriobacteriaceae</taxon>
        <taxon>Collinsella</taxon>
    </lineage>
</organism>
<sequence length="640" mass="72275">MEEAYRQARKRGEQGRRRAISQSEHPYLTDLDSLVAQLPCGQRENIGLRDIPLEMVVGTVTKGRQSAFSCNFMPLLPWNTEFARKWSNLYDIQISEGYRDPIIVTEFMHRFYVQEGNKRVSVLKFLDAPTVSAKVTRLYPGKWDSVESRLYGEFCAFWYVCPLYEIEFSREGSYEMLAKMLGQDLVEKWPQKKVDYLRHTFLLFKRAYLRAGGDHLDITPADAMLVYLNVYNQDRLLDTPTDIVVNRLCKIWRELVIAGKSDEDKVDLVEAPQPNEKEGAPTKATSGVLNFFMSKTVYSTANPMRIAFIHEFPCATSSWDSLHDQGRRYLDEHFGGIVRTEAFEDCHDSDVFYAAVETAVKHGANVIFSTSHRLMEYTLRASVEYPQVRFLNCSIGLPHQSVRSYFGKMYEAKFLLGALAASMADNHRIGYHASVFASGALSEINAFAIGASLLDPRAQIILTWGDVPAGGLAEAMCREDVSVMTGADMSKSLEDPTAYGLHRLANGKEVTGIAMPVWNWGRYYELIVRSLLHGTWDETADDQQVRAVNYWYGMSSGVIDIRYAPGLPYQTRKLVQLLRNGIVEGSINPFGGELHSQDGVVQIEGFPPLPSTQIVEMNWLADNVIGSIPQLDNEPEVRAL</sequence>
<evidence type="ECO:0000313" key="4">
    <source>
        <dbReference type="EMBL" id="MZJ85758.1"/>
    </source>
</evidence>
<dbReference type="RefSeq" id="WP_161156099.1">
    <property type="nucleotide sequence ID" value="NZ_WWSY01000009.1"/>
</dbReference>
<reference evidence="4 5" key="1">
    <citation type="journal article" date="2019" name="Nat. Med.">
        <title>A library of human gut bacterial isolates paired with longitudinal multiomics data enables mechanistic microbiome research.</title>
        <authorList>
            <person name="Poyet M."/>
            <person name="Groussin M."/>
            <person name="Gibbons S.M."/>
            <person name="Avila-Pacheco J."/>
            <person name="Jiang X."/>
            <person name="Kearney S.M."/>
            <person name="Perrotta A.R."/>
            <person name="Berdy B."/>
            <person name="Zhao S."/>
            <person name="Lieberman T.D."/>
            <person name="Swanson P.K."/>
            <person name="Smith M."/>
            <person name="Roesemann S."/>
            <person name="Alexander J.E."/>
            <person name="Rich S.A."/>
            <person name="Livny J."/>
            <person name="Vlamakis H."/>
            <person name="Clish C."/>
            <person name="Bullock K."/>
            <person name="Deik A."/>
            <person name="Scott J."/>
            <person name="Pierce K.A."/>
            <person name="Xavier R.J."/>
            <person name="Alm E.J."/>
        </authorList>
    </citation>
    <scope>NUCLEOTIDE SEQUENCE [LARGE SCALE GENOMIC DNA]</scope>
    <source>
        <strain evidence="4 5">BIOML-A10</strain>
    </source>
</reference>
<dbReference type="AlphaFoldDB" id="A0A6L8RIZ2"/>
<feature type="region of interest" description="Disordered" evidence="2">
    <location>
        <begin position="1"/>
        <end position="22"/>
    </location>
</feature>
<comment type="caution">
    <text evidence="4">The sequence shown here is derived from an EMBL/GenBank/DDBJ whole genome shotgun (WGS) entry which is preliminary data.</text>
</comment>